<keyword evidence="1 2" id="KW-0728">SH3 domain</keyword>
<dbReference type="GO" id="GO:0030864">
    <property type="term" value="C:cortical actin cytoskeleton"/>
    <property type="evidence" value="ECO:0007669"/>
    <property type="project" value="TreeGrafter"/>
</dbReference>
<organism evidence="6 7">
    <name type="scientific">Smittium culicis</name>
    <dbReference type="NCBI Taxonomy" id="133412"/>
    <lineage>
        <taxon>Eukaryota</taxon>
        <taxon>Fungi</taxon>
        <taxon>Fungi incertae sedis</taxon>
        <taxon>Zoopagomycota</taxon>
        <taxon>Kickxellomycotina</taxon>
        <taxon>Harpellomycetes</taxon>
        <taxon>Harpellales</taxon>
        <taxon>Legeriomycetaceae</taxon>
        <taxon>Smittium</taxon>
    </lineage>
</organism>
<dbReference type="OrthoDB" id="5971719at2759"/>
<dbReference type="SUPFAM" id="SSF50044">
    <property type="entry name" value="SH3-domain"/>
    <property type="match status" value="2"/>
</dbReference>
<protein>
    <submittedName>
        <fullName evidence="6">Drebrin-like protein B</fullName>
    </submittedName>
</protein>
<evidence type="ECO:0000259" key="4">
    <source>
        <dbReference type="PROSITE" id="PS50002"/>
    </source>
</evidence>
<dbReference type="AlphaFoldDB" id="A0A1R1YU69"/>
<dbReference type="InterPro" id="IPR029006">
    <property type="entry name" value="ADF-H/Gelsolin-like_dom_sf"/>
</dbReference>
<evidence type="ECO:0000256" key="3">
    <source>
        <dbReference type="SAM" id="MobiDB-lite"/>
    </source>
</evidence>
<dbReference type="EMBL" id="LSSM01000003">
    <property type="protein sequence ID" value="OMJ30437.1"/>
    <property type="molecule type" value="Genomic_DNA"/>
</dbReference>
<dbReference type="Gene3D" id="2.30.30.40">
    <property type="entry name" value="SH3 Domains"/>
    <property type="match status" value="2"/>
</dbReference>
<feature type="compositionally biased region" description="Pro residues" evidence="3">
    <location>
        <begin position="578"/>
        <end position="588"/>
    </location>
</feature>
<feature type="region of interest" description="Disordered" evidence="3">
    <location>
        <begin position="260"/>
        <end position="369"/>
    </location>
</feature>
<evidence type="ECO:0000259" key="5">
    <source>
        <dbReference type="PROSITE" id="PS51263"/>
    </source>
</evidence>
<dbReference type="GO" id="GO:0005884">
    <property type="term" value="C:actin filament"/>
    <property type="evidence" value="ECO:0007669"/>
    <property type="project" value="TreeGrafter"/>
</dbReference>
<feature type="compositionally biased region" description="Polar residues" evidence="3">
    <location>
        <begin position="516"/>
        <end position="529"/>
    </location>
</feature>
<feature type="region of interest" description="Disordered" evidence="3">
    <location>
        <begin position="516"/>
        <end position="663"/>
    </location>
</feature>
<dbReference type="PANTHER" id="PTHR10829">
    <property type="entry name" value="CORTACTIN AND DREBRIN"/>
    <property type="match status" value="1"/>
</dbReference>
<dbReference type="GO" id="GO:0030833">
    <property type="term" value="P:regulation of actin filament polymerization"/>
    <property type="evidence" value="ECO:0007669"/>
    <property type="project" value="TreeGrafter"/>
</dbReference>
<dbReference type="SMART" id="SM00102">
    <property type="entry name" value="ADF"/>
    <property type="match status" value="1"/>
</dbReference>
<dbReference type="CDD" id="cd11281">
    <property type="entry name" value="ADF_drebrin_like"/>
    <property type="match status" value="1"/>
</dbReference>
<dbReference type="CDD" id="cd11819">
    <property type="entry name" value="SH3_Cortactin_like"/>
    <property type="match status" value="1"/>
</dbReference>
<dbReference type="GO" id="GO:0051015">
    <property type="term" value="F:actin filament binding"/>
    <property type="evidence" value="ECO:0007669"/>
    <property type="project" value="TreeGrafter"/>
</dbReference>
<keyword evidence="7" id="KW-1185">Reference proteome</keyword>
<gene>
    <name evidence="6" type="ORF">AYI69_g23</name>
</gene>
<dbReference type="PROSITE" id="PS50002">
    <property type="entry name" value="SH3"/>
    <property type="match status" value="2"/>
</dbReference>
<dbReference type="InterPro" id="IPR036028">
    <property type="entry name" value="SH3-like_dom_sf"/>
</dbReference>
<dbReference type="PRINTS" id="PR00452">
    <property type="entry name" value="SH3DOMAIN"/>
</dbReference>
<comment type="caution">
    <text evidence="6">The sequence shown here is derived from an EMBL/GenBank/DDBJ whole genome shotgun (WGS) entry which is preliminary data.</text>
</comment>
<feature type="compositionally biased region" description="Low complexity" evidence="3">
    <location>
        <begin position="645"/>
        <end position="662"/>
    </location>
</feature>
<feature type="compositionally biased region" description="Pro residues" evidence="3">
    <location>
        <begin position="531"/>
        <end position="571"/>
    </location>
</feature>
<reference evidence="7" key="1">
    <citation type="submission" date="2017-01" db="EMBL/GenBank/DDBJ databases">
        <authorList>
            <person name="Wang Y."/>
            <person name="White M."/>
            <person name="Kvist S."/>
            <person name="Moncalvo J.-M."/>
        </authorList>
    </citation>
    <scope>NUCLEOTIDE SEQUENCE [LARGE SCALE GENOMIC DNA]</scope>
    <source>
        <strain evidence="7">ID-206-W2</strain>
    </source>
</reference>
<dbReference type="SUPFAM" id="SSF55753">
    <property type="entry name" value="Actin depolymerizing proteins"/>
    <property type="match status" value="1"/>
</dbReference>
<evidence type="ECO:0000256" key="1">
    <source>
        <dbReference type="ARBA" id="ARBA00022443"/>
    </source>
</evidence>
<feature type="compositionally biased region" description="Polar residues" evidence="3">
    <location>
        <begin position="177"/>
        <end position="200"/>
    </location>
</feature>
<dbReference type="Pfam" id="PF00241">
    <property type="entry name" value="Cofilin_ADF"/>
    <property type="match status" value="1"/>
</dbReference>
<dbReference type="InterPro" id="IPR001452">
    <property type="entry name" value="SH3_domain"/>
</dbReference>
<feature type="region of interest" description="Disordered" evidence="3">
    <location>
        <begin position="217"/>
        <end position="248"/>
    </location>
</feature>
<dbReference type="Pfam" id="PF00018">
    <property type="entry name" value="SH3_1"/>
    <property type="match status" value="2"/>
</dbReference>
<dbReference type="InterPro" id="IPR002108">
    <property type="entry name" value="ADF-H"/>
</dbReference>
<feature type="compositionally biased region" description="Polar residues" evidence="3">
    <location>
        <begin position="589"/>
        <end position="603"/>
    </location>
</feature>
<feature type="compositionally biased region" description="Low complexity" evidence="3">
    <location>
        <begin position="260"/>
        <end position="277"/>
    </location>
</feature>
<dbReference type="SMART" id="SM00326">
    <property type="entry name" value="SH3"/>
    <property type="match status" value="2"/>
</dbReference>
<evidence type="ECO:0000313" key="6">
    <source>
        <dbReference type="EMBL" id="OMJ30437.1"/>
    </source>
</evidence>
<dbReference type="Gene3D" id="3.40.20.10">
    <property type="entry name" value="Severin"/>
    <property type="match status" value="1"/>
</dbReference>
<feature type="domain" description="SH3" evidence="4">
    <location>
        <begin position="432"/>
        <end position="493"/>
    </location>
</feature>
<name>A0A1R1YU69_9FUNG</name>
<feature type="compositionally biased region" description="Polar residues" evidence="3">
    <location>
        <begin position="278"/>
        <end position="307"/>
    </location>
</feature>
<dbReference type="PANTHER" id="PTHR10829:SF25">
    <property type="entry name" value="DREBRIN-LIKE PROTEIN"/>
    <property type="match status" value="1"/>
</dbReference>
<evidence type="ECO:0000313" key="7">
    <source>
        <dbReference type="Proteomes" id="UP000187429"/>
    </source>
</evidence>
<accession>A0A1R1YU69</accession>
<feature type="compositionally biased region" description="Low complexity" evidence="3">
    <location>
        <begin position="338"/>
        <end position="350"/>
    </location>
</feature>
<feature type="domain" description="SH3" evidence="4">
    <location>
        <begin position="674"/>
        <end position="734"/>
    </location>
</feature>
<proteinExistence type="predicted"/>
<feature type="compositionally biased region" description="Polar residues" evidence="3">
    <location>
        <begin position="157"/>
        <end position="170"/>
    </location>
</feature>
<feature type="region of interest" description="Disordered" evidence="3">
    <location>
        <begin position="136"/>
        <end position="200"/>
    </location>
</feature>
<evidence type="ECO:0000256" key="2">
    <source>
        <dbReference type="PROSITE-ProRule" id="PRU00192"/>
    </source>
</evidence>
<dbReference type="Proteomes" id="UP000187429">
    <property type="component" value="Unassembled WGS sequence"/>
</dbReference>
<dbReference type="PRINTS" id="PR00499">
    <property type="entry name" value="P67PHOX"/>
</dbReference>
<sequence>MSNQVNLSAHSNQIHSAHERILAADPGISWAVFGFDKGSNDLKVEATGSEGLEELVEEFDSGKVQYAFYRYSDPKTKLNKFVFFSWCGSGVPVFKKGLLGSQIGDVQNVLKGYHVSINARSDDDILPESIMEKIEESSGSRYDNQYSKKIIPPKPVMSTSSNPPLPQNVTKPIGYSNKYSTPKNNPSKPILNSYSSQSYNSPVEKTLSYDLTKTKIVDSPINNKPQEKKPEYSQESLGTKPLFTNGKPVSSIFGPKKFSSQNFSSSSSTSKPAQSSKINSNSNLYRNGTSSSNYNPSNGANIISPSSEKSRLNAADTEVASNLSQADQTKNELEMLRNKNLNSRNSSKSSASFNYQNREPSVHNPIPSDIDKLSKDLTYSTTITSQRIYSLSSANNQSVNNDNSFKITENFKSISVECDNSQLNKRVETKTISSKQAVVMYTYQAEESNEMDLYEGEIITDIEIIDDGWWSGKSLNNDRSGLFPANFVEFIEAENAGPVPSIPSAVSTSQNIIQELSQSHPKSAQINSSLPLPPPPPPPAPQLNTYSPPPPPPAPQLNTFSPPPPPPPPAPQLNTFSPPLPPPPPPPNTTNFQETTYSNNIDSSAHDLPPALPSRRVAEIPSVSDENEAPPPLPRRQDSGSNPDNLTSVVSNFSNVNSSNKNSHVHQDFEGDFSTSYKAVALYDYSALEDGELSFDEGELITNVDFPSDEWWQGFNSKGQFGLFPANYVELSKN</sequence>
<dbReference type="PROSITE" id="PS51263">
    <property type="entry name" value="ADF_H"/>
    <property type="match status" value="1"/>
</dbReference>
<feature type="domain" description="ADF-H" evidence="5">
    <location>
        <begin position="6"/>
        <end position="135"/>
    </location>
</feature>
<feature type="compositionally biased region" description="Polar residues" evidence="3">
    <location>
        <begin position="319"/>
        <end position="328"/>
    </location>
</feature>